<dbReference type="EMBL" id="MU129130">
    <property type="protein sequence ID" value="KAF9505967.1"/>
    <property type="molecule type" value="Genomic_DNA"/>
</dbReference>
<dbReference type="AlphaFoldDB" id="A0A9P6AI38"/>
<dbReference type="SUPFAM" id="SSF48065">
    <property type="entry name" value="DBL homology domain (DH-domain)"/>
    <property type="match status" value="1"/>
</dbReference>
<dbReference type="Proteomes" id="UP000886523">
    <property type="component" value="Unassembled WGS sequence"/>
</dbReference>
<accession>A0A9P6AI38</accession>
<dbReference type="SMART" id="SM00325">
    <property type="entry name" value="RhoGEF"/>
    <property type="match status" value="1"/>
</dbReference>
<gene>
    <name evidence="2" type="ORF">BS47DRAFT_1334050</name>
</gene>
<evidence type="ECO:0000313" key="3">
    <source>
        <dbReference type="Proteomes" id="UP000886523"/>
    </source>
</evidence>
<dbReference type="Pfam" id="PF00621">
    <property type="entry name" value="RhoGEF"/>
    <property type="match status" value="1"/>
</dbReference>
<dbReference type="OrthoDB" id="1716625at2759"/>
<evidence type="ECO:0000313" key="2">
    <source>
        <dbReference type="EMBL" id="KAF9505967.1"/>
    </source>
</evidence>
<dbReference type="PANTHER" id="PTHR12673:SF159">
    <property type="entry name" value="LD03170P"/>
    <property type="match status" value="1"/>
</dbReference>
<name>A0A9P6AI38_9AGAM</name>
<feature type="domain" description="DH" evidence="1">
    <location>
        <begin position="2"/>
        <end position="163"/>
    </location>
</feature>
<comment type="caution">
    <text evidence="2">The sequence shown here is derived from an EMBL/GenBank/DDBJ whole genome shotgun (WGS) entry which is preliminary data.</text>
</comment>
<dbReference type="GO" id="GO:0005737">
    <property type="term" value="C:cytoplasm"/>
    <property type="evidence" value="ECO:0007669"/>
    <property type="project" value="TreeGrafter"/>
</dbReference>
<dbReference type="PANTHER" id="PTHR12673">
    <property type="entry name" value="FACIOGENITAL DYSPLASIA PROTEIN"/>
    <property type="match status" value="1"/>
</dbReference>
<dbReference type="InterPro" id="IPR051092">
    <property type="entry name" value="FYVE_RhoGEF_PH"/>
</dbReference>
<evidence type="ECO:0000259" key="1">
    <source>
        <dbReference type="PROSITE" id="PS50010"/>
    </source>
</evidence>
<organism evidence="2 3">
    <name type="scientific">Hydnum rufescens UP504</name>
    <dbReference type="NCBI Taxonomy" id="1448309"/>
    <lineage>
        <taxon>Eukaryota</taxon>
        <taxon>Fungi</taxon>
        <taxon>Dikarya</taxon>
        <taxon>Basidiomycota</taxon>
        <taxon>Agaricomycotina</taxon>
        <taxon>Agaricomycetes</taxon>
        <taxon>Cantharellales</taxon>
        <taxon>Hydnaceae</taxon>
        <taxon>Hydnum</taxon>
    </lineage>
</organism>
<dbReference type="InterPro" id="IPR035899">
    <property type="entry name" value="DBL_dom_sf"/>
</dbReference>
<proteinExistence type="predicted"/>
<dbReference type="PROSITE" id="PS50010">
    <property type="entry name" value="DH_2"/>
    <property type="match status" value="1"/>
</dbReference>
<dbReference type="Gene3D" id="1.20.900.10">
    <property type="entry name" value="Dbl homology (DH) domain"/>
    <property type="match status" value="1"/>
</dbReference>
<dbReference type="GO" id="GO:0005085">
    <property type="term" value="F:guanyl-nucleotide exchange factor activity"/>
    <property type="evidence" value="ECO:0007669"/>
    <property type="project" value="InterPro"/>
</dbReference>
<dbReference type="InterPro" id="IPR000219">
    <property type="entry name" value="DH_dom"/>
</dbReference>
<reference evidence="2" key="1">
    <citation type="journal article" date="2020" name="Nat. Commun.">
        <title>Large-scale genome sequencing of mycorrhizal fungi provides insights into the early evolution of symbiotic traits.</title>
        <authorList>
            <person name="Miyauchi S."/>
            <person name="Kiss E."/>
            <person name="Kuo A."/>
            <person name="Drula E."/>
            <person name="Kohler A."/>
            <person name="Sanchez-Garcia M."/>
            <person name="Morin E."/>
            <person name="Andreopoulos B."/>
            <person name="Barry K.W."/>
            <person name="Bonito G."/>
            <person name="Buee M."/>
            <person name="Carver A."/>
            <person name="Chen C."/>
            <person name="Cichocki N."/>
            <person name="Clum A."/>
            <person name="Culley D."/>
            <person name="Crous P.W."/>
            <person name="Fauchery L."/>
            <person name="Girlanda M."/>
            <person name="Hayes R.D."/>
            <person name="Keri Z."/>
            <person name="LaButti K."/>
            <person name="Lipzen A."/>
            <person name="Lombard V."/>
            <person name="Magnuson J."/>
            <person name="Maillard F."/>
            <person name="Murat C."/>
            <person name="Nolan M."/>
            <person name="Ohm R.A."/>
            <person name="Pangilinan J."/>
            <person name="Pereira M.F."/>
            <person name="Perotto S."/>
            <person name="Peter M."/>
            <person name="Pfister S."/>
            <person name="Riley R."/>
            <person name="Sitrit Y."/>
            <person name="Stielow J.B."/>
            <person name="Szollosi G."/>
            <person name="Zifcakova L."/>
            <person name="Stursova M."/>
            <person name="Spatafora J.W."/>
            <person name="Tedersoo L."/>
            <person name="Vaario L.M."/>
            <person name="Yamada A."/>
            <person name="Yan M."/>
            <person name="Wang P."/>
            <person name="Xu J."/>
            <person name="Bruns T."/>
            <person name="Baldrian P."/>
            <person name="Vilgalys R."/>
            <person name="Dunand C."/>
            <person name="Henrissat B."/>
            <person name="Grigoriev I.V."/>
            <person name="Hibbett D."/>
            <person name="Nagy L.G."/>
            <person name="Martin F.M."/>
        </authorList>
    </citation>
    <scope>NUCLEOTIDE SEQUENCE</scope>
    <source>
        <strain evidence="2">UP504</strain>
    </source>
</reference>
<protein>
    <recommendedName>
        <fullName evidence="1">DH domain-containing protein</fullName>
    </recommendedName>
</protein>
<sequence>MRRQEVIWDLCQSEDEFVQSLQVVLRLFVQPLRSENGTQWIPGLEPDVAKLFDWLDDIAQLHAQLLATMRGCRTNQLPIVTQIAESLRPFVSKLEIHQPYLVRVDDVTQLIKQMIEDPSSDFGEFVRIQSSASDCSGPLPTLLQKPVERLFKYPDYFKVLLSP</sequence>
<keyword evidence="3" id="KW-1185">Reference proteome</keyword>